<proteinExistence type="inferred from homology"/>
<dbReference type="Proteomes" id="UP000014500">
    <property type="component" value="Unassembled WGS sequence"/>
</dbReference>
<dbReference type="HOGENOM" id="CLU_059568_0_0_1"/>
<keyword evidence="8" id="KW-1185">Reference proteome</keyword>
<evidence type="ECO:0000256" key="5">
    <source>
        <dbReference type="ARBA" id="ARBA00023136"/>
    </source>
</evidence>
<dbReference type="GO" id="GO:0016020">
    <property type="term" value="C:membrane"/>
    <property type="evidence" value="ECO:0007669"/>
    <property type="project" value="UniProtKB-SubCell"/>
</dbReference>
<comment type="subcellular location">
    <subcellularLocation>
        <location evidence="1">Membrane</location>
        <topology evidence="1">Multi-pass membrane protein</topology>
    </subcellularLocation>
</comment>
<evidence type="ECO:0000256" key="6">
    <source>
        <dbReference type="SAM" id="Phobius"/>
    </source>
</evidence>
<name>T1JB66_STRMM</name>
<dbReference type="InterPro" id="IPR042127">
    <property type="entry name" value="TMEM45"/>
</dbReference>
<dbReference type="PhylomeDB" id="T1JB66"/>
<reference evidence="8" key="1">
    <citation type="submission" date="2011-05" db="EMBL/GenBank/DDBJ databases">
        <authorList>
            <person name="Richards S.R."/>
            <person name="Qu J."/>
            <person name="Jiang H."/>
            <person name="Jhangiani S.N."/>
            <person name="Agravi P."/>
            <person name="Goodspeed R."/>
            <person name="Gross S."/>
            <person name="Mandapat C."/>
            <person name="Jackson L."/>
            <person name="Mathew T."/>
            <person name="Pu L."/>
            <person name="Thornton R."/>
            <person name="Saada N."/>
            <person name="Wilczek-Boney K.B."/>
            <person name="Lee S."/>
            <person name="Kovar C."/>
            <person name="Wu Y."/>
            <person name="Scherer S.E."/>
            <person name="Worley K.C."/>
            <person name="Muzny D.M."/>
            <person name="Gibbs R."/>
        </authorList>
    </citation>
    <scope>NUCLEOTIDE SEQUENCE</scope>
    <source>
        <strain evidence="8">Brora</strain>
    </source>
</reference>
<evidence type="ECO:0000256" key="3">
    <source>
        <dbReference type="ARBA" id="ARBA00022692"/>
    </source>
</evidence>
<keyword evidence="4 6" id="KW-1133">Transmembrane helix</keyword>
<dbReference type="OMA" id="APEWDQK"/>
<evidence type="ECO:0000256" key="1">
    <source>
        <dbReference type="ARBA" id="ARBA00004141"/>
    </source>
</evidence>
<feature type="transmembrane region" description="Helical" evidence="6">
    <location>
        <begin position="251"/>
        <end position="270"/>
    </location>
</feature>
<evidence type="ECO:0000256" key="2">
    <source>
        <dbReference type="ARBA" id="ARBA00006948"/>
    </source>
</evidence>
<feature type="transmembrane region" description="Helical" evidence="6">
    <location>
        <begin position="207"/>
        <end position="230"/>
    </location>
</feature>
<dbReference type="EMBL" id="JH432010">
    <property type="status" value="NOT_ANNOTATED_CDS"/>
    <property type="molecule type" value="Genomic_DNA"/>
</dbReference>
<accession>T1JB66</accession>
<keyword evidence="3 6" id="KW-0812">Transmembrane</keyword>
<dbReference type="Pfam" id="PF04819">
    <property type="entry name" value="DUF716"/>
    <property type="match status" value="1"/>
</dbReference>
<dbReference type="eggNOG" id="ENOG502QU0J">
    <property type="taxonomic scope" value="Eukaryota"/>
</dbReference>
<dbReference type="EnsemblMetazoa" id="SMAR011000-RA">
    <property type="protein sequence ID" value="SMAR011000-PA"/>
    <property type="gene ID" value="SMAR011000"/>
</dbReference>
<dbReference type="PANTHER" id="PTHR16007">
    <property type="entry name" value="EPIDIDYMAL MEMBRANE PROTEIN E9-RELATED"/>
    <property type="match status" value="1"/>
</dbReference>
<feature type="transmembrane region" description="Helical" evidence="6">
    <location>
        <begin position="182"/>
        <end position="201"/>
    </location>
</feature>
<keyword evidence="5 6" id="KW-0472">Membrane</keyword>
<dbReference type="PANTHER" id="PTHR16007:SF15">
    <property type="entry name" value="TRANSMEMBRANE PROTEIN 45B"/>
    <property type="match status" value="1"/>
</dbReference>
<dbReference type="InterPro" id="IPR006904">
    <property type="entry name" value="DUF716"/>
</dbReference>
<feature type="transmembrane region" description="Helical" evidence="6">
    <location>
        <begin position="34"/>
        <end position="56"/>
    </location>
</feature>
<feature type="transmembrane region" description="Helical" evidence="6">
    <location>
        <begin position="152"/>
        <end position="170"/>
    </location>
</feature>
<evidence type="ECO:0008006" key="9">
    <source>
        <dbReference type="Google" id="ProtNLM"/>
    </source>
</evidence>
<feature type="transmembrane region" description="Helical" evidence="6">
    <location>
        <begin position="120"/>
        <end position="140"/>
    </location>
</feature>
<evidence type="ECO:0000313" key="7">
    <source>
        <dbReference type="EnsemblMetazoa" id="SMAR011000-PA"/>
    </source>
</evidence>
<comment type="similarity">
    <text evidence="2">Belongs to the TMEM45 family.</text>
</comment>
<evidence type="ECO:0000313" key="8">
    <source>
        <dbReference type="Proteomes" id="UP000014500"/>
    </source>
</evidence>
<reference evidence="7" key="2">
    <citation type="submission" date="2015-02" db="UniProtKB">
        <authorList>
            <consortium name="EnsemblMetazoa"/>
        </authorList>
    </citation>
    <scope>IDENTIFICATION</scope>
</reference>
<sequence length="274" mass="31426">MVPGINSTHLNQVTGRVDFSVYLTRLKRCKNPGLTMGTLLGHVYPGVVQMTIALWWTYSCYKRYYKCLHNGKKFLSSSWFAVDKFPNYPLESIVKFFVFLVGIIFDATHNGITHINIKNIFHVTIYWFVLIQSLVEILQFYKFRFIPPSAEYFTAVLAFIMHTFIFGAHIRGRSELDGLLHSLLALAIAGCAFTFALEAFIRDNLMVTLARCTCMLVQGTWLTHLGFIMFPPIAGMKNWATELDHMEYMVLVMYFSWHIAVDTLIVFLFGKGIG</sequence>
<evidence type="ECO:0000256" key="4">
    <source>
        <dbReference type="ARBA" id="ARBA00022989"/>
    </source>
</evidence>
<organism evidence="7 8">
    <name type="scientific">Strigamia maritima</name>
    <name type="common">European centipede</name>
    <name type="synonym">Geophilus maritimus</name>
    <dbReference type="NCBI Taxonomy" id="126957"/>
    <lineage>
        <taxon>Eukaryota</taxon>
        <taxon>Metazoa</taxon>
        <taxon>Ecdysozoa</taxon>
        <taxon>Arthropoda</taxon>
        <taxon>Myriapoda</taxon>
        <taxon>Chilopoda</taxon>
        <taxon>Pleurostigmophora</taxon>
        <taxon>Geophilomorpha</taxon>
        <taxon>Linotaeniidae</taxon>
        <taxon>Strigamia</taxon>
    </lineage>
</organism>
<protein>
    <recommendedName>
        <fullName evidence="9">Transmembrane protein 45B</fullName>
    </recommendedName>
</protein>
<dbReference type="AlphaFoldDB" id="T1JB66"/>
<feature type="transmembrane region" description="Helical" evidence="6">
    <location>
        <begin position="88"/>
        <end position="108"/>
    </location>
</feature>